<feature type="compositionally biased region" description="Low complexity" evidence="1">
    <location>
        <begin position="528"/>
        <end position="544"/>
    </location>
</feature>
<feature type="region of interest" description="Disordered" evidence="1">
    <location>
        <begin position="231"/>
        <end position="288"/>
    </location>
</feature>
<feature type="region of interest" description="Disordered" evidence="1">
    <location>
        <begin position="895"/>
        <end position="934"/>
    </location>
</feature>
<feature type="region of interest" description="Disordered" evidence="1">
    <location>
        <begin position="60"/>
        <end position="102"/>
    </location>
</feature>
<feature type="region of interest" description="Disordered" evidence="1">
    <location>
        <begin position="504"/>
        <end position="575"/>
    </location>
</feature>
<dbReference type="InterPro" id="IPR013087">
    <property type="entry name" value="Znf_C2H2_type"/>
</dbReference>
<proteinExistence type="predicted"/>
<dbReference type="PhylomeDB" id="A0A068V3A2"/>
<feature type="compositionally biased region" description="Basic and acidic residues" evidence="1">
    <location>
        <begin position="793"/>
        <end position="803"/>
    </location>
</feature>
<dbReference type="InParanoid" id="A0A068V3A2"/>
<organism evidence="3 4">
    <name type="scientific">Coffea canephora</name>
    <name type="common">Robusta coffee</name>
    <dbReference type="NCBI Taxonomy" id="49390"/>
    <lineage>
        <taxon>Eukaryota</taxon>
        <taxon>Viridiplantae</taxon>
        <taxon>Streptophyta</taxon>
        <taxon>Embryophyta</taxon>
        <taxon>Tracheophyta</taxon>
        <taxon>Spermatophyta</taxon>
        <taxon>Magnoliopsida</taxon>
        <taxon>eudicotyledons</taxon>
        <taxon>Gunneridae</taxon>
        <taxon>Pentapetalae</taxon>
        <taxon>asterids</taxon>
        <taxon>lamiids</taxon>
        <taxon>Gentianales</taxon>
        <taxon>Rubiaceae</taxon>
        <taxon>Ixoroideae</taxon>
        <taxon>Gardenieae complex</taxon>
        <taxon>Bertiereae - Coffeeae clade</taxon>
        <taxon>Coffeeae</taxon>
        <taxon>Coffea</taxon>
    </lineage>
</organism>
<feature type="compositionally biased region" description="Polar residues" evidence="1">
    <location>
        <begin position="638"/>
        <end position="651"/>
    </location>
</feature>
<dbReference type="PROSITE" id="PS00028">
    <property type="entry name" value="ZINC_FINGER_C2H2_1"/>
    <property type="match status" value="1"/>
</dbReference>
<evidence type="ECO:0000313" key="4">
    <source>
        <dbReference type="Proteomes" id="UP000295252"/>
    </source>
</evidence>
<protein>
    <recommendedName>
        <fullName evidence="2">C2H2-type domain-containing protein</fullName>
    </recommendedName>
</protein>
<reference evidence="4" key="1">
    <citation type="journal article" date="2014" name="Science">
        <title>The coffee genome provides insight into the convergent evolution of caffeine biosynthesis.</title>
        <authorList>
            <person name="Denoeud F."/>
            <person name="Carretero-Paulet L."/>
            <person name="Dereeper A."/>
            <person name="Droc G."/>
            <person name="Guyot R."/>
            <person name="Pietrella M."/>
            <person name="Zheng C."/>
            <person name="Alberti A."/>
            <person name="Anthony F."/>
            <person name="Aprea G."/>
            <person name="Aury J.M."/>
            <person name="Bento P."/>
            <person name="Bernard M."/>
            <person name="Bocs S."/>
            <person name="Campa C."/>
            <person name="Cenci A."/>
            <person name="Combes M.C."/>
            <person name="Crouzillat D."/>
            <person name="Da Silva C."/>
            <person name="Daddiego L."/>
            <person name="De Bellis F."/>
            <person name="Dussert S."/>
            <person name="Garsmeur O."/>
            <person name="Gayraud T."/>
            <person name="Guignon V."/>
            <person name="Jahn K."/>
            <person name="Jamilloux V."/>
            <person name="Joet T."/>
            <person name="Labadie K."/>
            <person name="Lan T."/>
            <person name="Leclercq J."/>
            <person name="Lepelley M."/>
            <person name="Leroy T."/>
            <person name="Li L.T."/>
            <person name="Librado P."/>
            <person name="Lopez L."/>
            <person name="Munoz A."/>
            <person name="Noel B."/>
            <person name="Pallavicini A."/>
            <person name="Perrotta G."/>
            <person name="Poncet V."/>
            <person name="Pot D."/>
            <person name="Priyono X."/>
            <person name="Rigoreau M."/>
            <person name="Rouard M."/>
            <person name="Rozas J."/>
            <person name="Tranchant-Dubreuil C."/>
            <person name="VanBuren R."/>
            <person name="Zhang Q."/>
            <person name="Andrade A.C."/>
            <person name="Argout X."/>
            <person name="Bertrand B."/>
            <person name="de Kochko A."/>
            <person name="Graziosi G."/>
            <person name="Henry R.J."/>
            <person name="Jayarama X."/>
            <person name="Ming R."/>
            <person name="Nagai C."/>
            <person name="Rounsley S."/>
            <person name="Sankoff D."/>
            <person name="Giuliano G."/>
            <person name="Albert V.A."/>
            <person name="Wincker P."/>
            <person name="Lashermes P."/>
        </authorList>
    </citation>
    <scope>NUCLEOTIDE SEQUENCE [LARGE SCALE GENOMIC DNA]</scope>
    <source>
        <strain evidence="4">cv. DH200-94</strain>
    </source>
</reference>
<evidence type="ECO:0000259" key="2">
    <source>
        <dbReference type="PROSITE" id="PS00028"/>
    </source>
</evidence>
<dbReference type="Gramene" id="CDP15126">
    <property type="protein sequence ID" value="CDP15126"/>
    <property type="gene ID" value="GSCOC_T00042706001"/>
</dbReference>
<name>A0A068V3A2_COFCA</name>
<feature type="compositionally biased region" description="Polar residues" evidence="1">
    <location>
        <begin position="564"/>
        <end position="573"/>
    </location>
</feature>
<feature type="compositionally biased region" description="Basic and acidic residues" evidence="1">
    <location>
        <begin position="60"/>
        <end position="88"/>
    </location>
</feature>
<keyword evidence="4" id="KW-1185">Reference proteome</keyword>
<feature type="compositionally biased region" description="Low complexity" evidence="1">
    <location>
        <begin position="250"/>
        <end position="269"/>
    </location>
</feature>
<feature type="region of interest" description="Disordered" evidence="1">
    <location>
        <begin position="474"/>
        <end position="493"/>
    </location>
</feature>
<dbReference type="PANTHER" id="PTHR35746">
    <property type="entry name" value="PENTATRICOPEPTIDE REPEAT (PPR) SUPERFAMILY PROTEIN"/>
    <property type="match status" value="1"/>
</dbReference>
<sequence>MDVQDHKKTPSSAGGHEGHGVHVCHKCGWPFPNPHPSAKHRRAHKRVCGKVEGYKLVDSETDHISDDDHLSDDDIVKTPSPKMEKGSVKEVGSGAGIGLKSSKSEDDVFSDAVTEFSDSGISPSIEERLESVREVDNTVGAELVHELNDSQKSEDCRADDTTKQLDDLTTGREISNAEVVESVINEAENTKPASDNRAEEVSFGVEQTDGLQINSSPNVFETISEDLVANAESGKQKEIGSSKSETNIQVKESVNEVESSTESVVLLSKSPDEASLSKSKSDVAEGSSGCLVVETMEHEADRKVSDTMTMEPKLHEASGSISHAAAVKEIVEQEKEPSNKSEARMTSVSTINEIIEQEKGLSNVLQAEMTKVDLPSQTEPHKCTDTSVTTQAEADSAGDTIRVGHDELAKVCDLKEGGDKEVHVVSVAETLPMVENPEIMIGDFKDYKVLRSSFPVDLGDAEVTRSGEDANKVNLPESVLSPSSSVPVGRLHTSNLNSSCSEASLEKEGLLTPVQGEVDTSGLRGISEEGSGSNGLEGSSVNSGFEKQVIEGCQPKPTDKESSQDGVSAPSSIEHSDVMRAVSSIDEEFSSQTTKLSNFDNDVNLKSDHVRSENGTDHLLDEDNISSSKKCTIEVDVETSQGTETGRSTEVQRSEGVFVVDPDLIPEGHSVASGEQSENPKEMEAQISSSDSQLKPEDHGGASDKKSEDYKEAAGLPVASTNSSQSSATVEDKITNDAVTSEIGKSTEVQRSEDVFVVDPDLSPEGHSVASGEQSENPKEMETQSSSSVSQLKPEDHGGAYDKKLEDYKEAAAFPVASTISSQSSATVEDKITNDAVISQPLLDGDNGKLTKESVHVSAVDDSVVSSSRTESLDGNWGSVSVLSTQSDGTALVDAETLSSAGNQGPEKSGVMSLKLQTPSQDSHPDKSDAFEPPSFMTLVESRVEDDKKDVATETHNIQKTEQPNSEALQAGWFPSLTNVVNESEGRKKNEEIIAKVTNWNAGKQHSPLKNLLNEAQAETKVKSADQKQVPSVNQGNETVSKNNGAAVTTVGSIMGSETPVDNAAKRDMEKEWNSPARYPVEIKKEKKKGKPYWVPFVCCTSIHQDL</sequence>
<dbReference type="Proteomes" id="UP000295252">
    <property type="component" value="Chromosome V"/>
</dbReference>
<feature type="region of interest" description="Disordered" evidence="1">
    <location>
        <begin position="628"/>
        <end position="803"/>
    </location>
</feature>
<dbReference type="OrthoDB" id="1939753at2759"/>
<dbReference type="OMA" id="VETSTYH"/>
<gene>
    <name evidence="3" type="ORF">GSCOC_T00042706001</name>
</gene>
<accession>A0A068V3A2</accession>
<dbReference type="PANTHER" id="PTHR35746:SF1">
    <property type="entry name" value="PENTATRICOPEPTIDE REPEAT (PPR) SUPERFAMILY PROTEIN"/>
    <property type="match status" value="1"/>
</dbReference>
<feature type="compositionally biased region" description="Polar residues" evidence="1">
    <location>
        <begin position="719"/>
        <end position="729"/>
    </location>
</feature>
<feature type="compositionally biased region" description="Polar residues" evidence="1">
    <location>
        <begin position="737"/>
        <end position="747"/>
    </location>
</feature>
<dbReference type="FunCoup" id="A0A068V3A2">
    <property type="interactions" value="412"/>
</dbReference>
<feature type="compositionally biased region" description="Low complexity" evidence="1">
    <location>
        <begin position="475"/>
        <end position="488"/>
    </location>
</feature>
<dbReference type="EMBL" id="HG739179">
    <property type="protein sequence ID" value="CDP15126.1"/>
    <property type="molecule type" value="Genomic_DNA"/>
</dbReference>
<feature type="domain" description="C2H2-type" evidence="2">
    <location>
        <begin position="24"/>
        <end position="44"/>
    </location>
</feature>
<dbReference type="AlphaFoldDB" id="A0A068V3A2"/>
<evidence type="ECO:0000313" key="3">
    <source>
        <dbReference type="EMBL" id="CDP15126.1"/>
    </source>
</evidence>
<feature type="compositionally biased region" description="Basic and acidic residues" evidence="1">
    <location>
        <begin position="694"/>
        <end position="712"/>
    </location>
</feature>
<evidence type="ECO:0000256" key="1">
    <source>
        <dbReference type="SAM" id="MobiDB-lite"/>
    </source>
</evidence>